<organism evidence="2 4">
    <name type="scientific">Yarrowia lipolytica</name>
    <name type="common">Candida lipolytica</name>
    <dbReference type="NCBI Taxonomy" id="4952"/>
    <lineage>
        <taxon>Eukaryota</taxon>
        <taxon>Fungi</taxon>
        <taxon>Dikarya</taxon>
        <taxon>Ascomycota</taxon>
        <taxon>Saccharomycotina</taxon>
        <taxon>Dipodascomycetes</taxon>
        <taxon>Dipodascales</taxon>
        <taxon>Dipodascales incertae sedis</taxon>
        <taxon>Yarrowia</taxon>
    </lineage>
</organism>
<dbReference type="EMBL" id="CP017555">
    <property type="protein sequence ID" value="AOW03330.1"/>
    <property type="molecule type" value="Genomic_DNA"/>
</dbReference>
<gene>
    <name evidence="3" type="ORF">B0I71DRAFT_134358</name>
    <name evidence="2" type="ORF">YALI1_C32914g</name>
</gene>
<dbReference type="SUPFAM" id="SSF81383">
    <property type="entry name" value="F-box domain"/>
    <property type="match status" value="1"/>
</dbReference>
<dbReference type="Pfam" id="PF12937">
    <property type="entry name" value="F-box-like"/>
    <property type="match status" value="1"/>
</dbReference>
<evidence type="ECO:0000313" key="3">
    <source>
        <dbReference type="EMBL" id="RDW24383.1"/>
    </source>
</evidence>
<name>A0A1H6PQH7_YARLL</name>
<dbReference type="VEuPathDB" id="FungiDB:YALI1_C32914g"/>
<dbReference type="RefSeq" id="XP_502200.1">
    <property type="nucleotide sequence ID" value="XM_502200.1"/>
</dbReference>
<reference evidence="3 5" key="2">
    <citation type="submission" date="2018-07" db="EMBL/GenBank/DDBJ databases">
        <title>Draft Genome Assemblies for Five Robust Yarrowia lipolytica Strains Exhibiting High Lipid Production and Pentose Sugar Utilization and Sugar Alcohol Secretion from Undetoxified Lignocellulosic Biomass Hydrolysates.</title>
        <authorList>
            <consortium name="DOE Joint Genome Institute"/>
            <person name="Walker C."/>
            <person name="Ryu S."/>
            <person name="Na H."/>
            <person name="Zane M."/>
            <person name="LaButti K."/>
            <person name="Lipzen A."/>
            <person name="Haridas S."/>
            <person name="Barry K."/>
            <person name="Grigoriev I.V."/>
            <person name="Quarterman J."/>
            <person name="Slininger P."/>
            <person name="Dien B."/>
            <person name="Trinh C.T."/>
        </authorList>
    </citation>
    <scope>NUCLEOTIDE SEQUENCE [LARGE SCALE GENOMIC DNA]</scope>
    <source>
        <strain evidence="3 5">YB392</strain>
    </source>
</reference>
<dbReference type="KEGG" id="yli:2909599"/>
<dbReference type="PROSITE" id="PS50181">
    <property type="entry name" value="FBOX"/>
    <property type="match status" value="1"/>
</dbReference>
<feature type="domain" description="F-box" evidence="1">
    <location>
        <begin position="1"/>
        <end position="44"/>
    </location>
</feature>
<dbReference type="CDD" id="cd09917">
    <property type="entry name" value="F-box_SF"/>
    <property type="match status" value="1"/>
</dbReference>
<evidence type="ECO:0000313" key="2">
    <source>
        <dbReference type="EMBL" id="AOW03330.1"/>
    </source>
</evidence>
<proteinExistence type="predicted"/>
<dbReference type="OrthoDB" id="4079757at2759"/>
<dbReference type="InterPro" id="IPR036047">
    <property type="entry name" value="F-box-like_dom_sf"/>
</dbReference>
<dbReference type="InterPro" id="IPR001810">
    <property type="entry name" value="F-box_dom"/>
</dbReference>
<dbReference type="Gene3D" id="1.20.1280.50">
    <property type="match status" value="1"/>
</dbReference>
<sequence>MSRLPTELSVQIFARLDTQSLINVSETCSAFRQAILEHQLFKAAATSICPWLTEPIKETWEATARYLVTKPQSYTEINSYDTNEILAAFPSVQFKADLDIAFEHEEAVDPDGEVMFETQRSQLDSAMFRVSPEGDGSIYMSPSMSSDVTEPQVTRVNCQTLRAEKVMDGYLLGDPEVVEGGLKTYTGQKFDVPEGDISHQTVVGGKLFALLRRQGQVFLLRGDRLLRLPFAGRKLVDIRLHIVHGHAFFTTTSLMSLRPQATKLFVVGRDSDTVHPLFDCHPYDIPHNFAVHGEYLYLCKDMKLFQLYCNAEEGKTYLCRIINNPVHYAASKTYSFGKYLLIKSFAGSQVLFDLESDSMSHIIHDRDVNCIMLYEDELVCFCFSKSMLLRLGGTNGTT</sequence>
<protein>
    <recommendedName>
        <fullName evidence="1">F-box domain-containing protein</fullName>
    </recommendedName>
</protein>
<dbReference type="EMBL" id="KZ859036">
    <property type="protein sequence ID" value="RDW24383.1"/>
    <property type="molecule type" value="Genomic_DNA"/>
</dbReference>
<evidence type="ECO:0000313" key="4">
    <source>
        <dbReference type="Proteomes" id="UP000182444"/>
    </source>
</evidence>
<reference evidence="2 4" key="1">
    <citation type="journal article" date="2016" name="PLoS ONE">
        <title>Sequence Assembly of Yarrowia lipolytica Strain W29/CLIB89 Shows Transposable Element Diversity.</title>
        <authorList>
            <person name="Magnan C."/>
            <person name="Yu J."/>
            <person name="Chang I."/>
            <person name="Jahn E."/>
            <person name="Kanomata Y."/>
            <person name="Wu J."/>
            <person name="Zeller M."/>
            <person name="Oakes M."/>
            <person name="Baldi P."/>
            <person name="Sandmeyer S."/>
        </authorList>
    </citation>
    <scope>NUCLEOTIDE SEQUENCE [LARGE SCALE GENOMIC DNA]</scope>
    <source>
        <strain evidence="2">CLIB89</strain>
        <strain evidence="4">CLIB89(W29)</strain>
    </source>
</reference>
<dbReference type="AlphaFoldDB" id="A0A1H6PQH7"/>
<accession>A0A1H6PQH7</accession>
<dbReference type="Proteomes" id="UP000256601">
    <property type="component" value="Unassembled WGS sequence"/>
</dbReference>
<evidence type="ECO:0000313" key="5">
    <source>
        <dbReference type="Proteomes" id="UP000256601"/>
    </source>
</evidence>
<dbReference type="GeneID" id="2909599"/>
<dbReference type="VEuPathDB" id="FungiDB:YALI0_C23881g"/>
<dbReference type="SMART" id="SM00256">
    <property type="entry name" value="FBOX"/>
    <property type="match status" value="1"/>
</dbReference>
<evidence type="ECO:0000259" key="1">
    <source>
        <dbReference type="PROSITE" id="PS50181"/>
    </source>
</evidence>
<dbReference type="Proteomes" id="UP000182444">
    <property type="component" value="Chromosome 1C"/>
</dbReference>